<dbReference type="Proteomes" id="UP000657918">
    <property type="component" value="Unassembled WGS sequence"/>
</dbReference>
<keyword evidence="3" id="KW-1185">Reference proteome</keyword>
<sequence>MVVDRGQGRRWRLACLRRPSRDPRPHGVTPSPAWPAASRLSSAGGLASGVGLAFICGLGPRLAPGDAFRSQAGGRADAKGVERHGRGSRGGLHGVVLPAMMMTRVRLLPPPGALGLPLRGVGLAFICGARAKALAAPCFGAQAGGRADAKGVERHGRGSRGGLFLSLRDPSRPAVRARSRSGVSTCSRGRGSLVGIVVTCTWWRMSGRRVVRVGRLRARAPNCRPAAPFTFSPRPYRACGAAGFLCCVPTSVEFKCEGVPLCLVPPGAANQRARAPVERTLAELDHVRSLVLSDAEREAVKKLVVGLWVGSAGPPQVCTGRLVPSTGDALLALTGRVVPPVKLECSKQAYALDTLAWDNIIGFRSSCVGLRDRKRKLGARRRSDPVLVSTISDADEDWRMLLLGLLTPYEKS</sequence>
<protein>
    <submittedName>
        <fullName evidence="2">Uncharacterized protein</fullName>
    </submittedName>
</protein>
<feature type="compositionally biased region" description="Basic and acidic residues" evidence="1">
    <location>
        <begin position="76"/>
        <end position="85"/>
    </location>
</feature>
<feature type="region of interest" description="Disordered" evidence="1">
    <location>
        <begin position="69"/>
        <end position="89"/>
    </location>
</feature>
<proteinExistence type="predicted"/>
<name>A0A835MZ18_9ROSI</name>
<organism evidence="2 3">
    <name type="scientific">Salix dunnii</name>
    <dbReference type="NCBI Taxonomy" id="1413687"/>
    <lineage>
        <taxon>Eukaryota</taxon>
        <taxon>Viridiplantae</taxon>
        <taxon>Streptophyta</taxon>
        <taxon>Embryophyta</taxon>
        <taxon>Tracheophyta</taxon>
        <taxon>Spermatophyta</taxon>
        <taxon>Magnoliopsida</taxon>
        <taxon>eudicotyledons</taxon>
        <taxon>Gunneridae</taxon>
        <taxon>Pentapetalae</taxon>
        <taxon>rosids</taxon>
        <taxon>fabids</taxon>
        <taxon>Malpighiales</taxon>
        <taxon>Salicaceae</taxon>
        <taxon>Saliceae</taxon>
        <taxon>Salix</taxon>
    </lineage>
</organism>
<gene>
    <name evidence="2" type="ORF">SADUNF_Sadunf07G0063900</name>
</gene>
<dbReference type="OrthoDB" id="1844048at2759"/>
<evidence type="ECO:0000256" key="1">
    <source>
        <dbReference type="SAM" id="MobiDB-lite"/>
    </source>
</evidence>
<evidence type="ECO:0000313" key="3">
    <source>
        <dbReference type="Proteomes" id="UP000657918"/>
    </source>
</evidence>
<evidence type="ECO:0000313" key="2">
    <source>
        <dbReference type="EMBL" id="KAF9678711.1"/>
    </source>
</evidence>
<accession>A0A835MZ18</accession>
<dbReference type="AlphaFoldDB" id="A0A835MZ18"/>
<comment type="caution">
    <text evidence="2">The sequence shown here is derived from an EMBL/GenBank/DDBJ whole genome shotgun (WGS) entry which is preliminary data.</text>
</comment>
<reference evidence="2 3" key="1">
    <citation type="submission" date="2020-10" db="EMBL/GenBank/DDBJ databases">
        <title>Plant Genome Project.</title>
        <authorList>
            <person name="Zhang R.-G."/>
        </authorList>
    </citation>
    <scope>NUCLEOTIDE SEQUENCE [LARGE SCALE GENOMIC DNA]</scope>
    <source>
        <strain evidence="2">FAFU-HL-1</strain>
        <tissue evidence="2">Leaf</tissue>
    </source>
</reference>
<dbReference type="EMBL" id="JADGMS010000007">
    <property type="protein sequence ID" value="KAF9678711.1"/>
    <property type="molecule type" value="Genomic_DNA"/>
</dbReference>